<keyword evidence="2" id="KW-0732">Signal</keyword>
<dbReference type="RefSeq" id="WP_000755743.1">
    <property type="nucleotide sequence ID" value="NZ_NTWE01000044.1"/>
</dbReference>
<evidence type="ECO:0000313" key="4">
    <source>
        <dbReference type="Proteomes" id="UP000220635"/>
    </source>
</evidence>
<name>A0A2A8PPR6_BACCE</name>
<dbReference type="EMBL" id="NTWE01000044">
    <property type="protein sequence ID" value="PEV97308.1"/>
    <property type="molecule type" value="Genomic_DNA"/>
</dbReference>
<feature type="coiled-coil region" evidence="1">
    <location>
        <begin position="125"/>
        <end position="152"/>
    </location>
</feature>
<accession>A0A2A8PPR6</accession>
<feature type="chain" id="PRO_5039630055" description="Lipoprotein" evidence="2">
    <location>
        <begin position="20"/>
        <end position="159"/>
    </location>
</feature>
<comment type="caution">
    <text evidence="3">The sequence shown here is derived from an EMBL/GenBank/DDBJ whole genome shotgun (WGS) entry which is preliminary data.</text>
</comment>
<keyword evidence="1" id="KW-0175">Coiled coil</keyword>
<proteinExistence type="predicted"/>
<dbReference type="OrthoDB" id="1953267at2"/>
<feature type="signal peptide" evidence="2">
    <location>
        <begin position="1"/>
        <end position="19"/>
    </location>
</feature>
<reference evidence="3 4" key="1">
    <citation type="submission" date="2017-09" db="EMBL/GenBank/DDBJ databases">
        <title>Large-scale bioinformatics analysis of Bacillus genomes uncovers conserved roles of natural products in bacterial physiology.</title>
        <authorList>
            <consortium name="Agbiome Team Llc"/>
            <person name="Bleich R.M."/>
            <person name="Grubbs K.J."/>
            <person name="Santa Maria K.C."/>
            <person name="Allen S.E."/>
            <person name="Farag S."/>
            <person name="Shank E.A."/>
            <person name="Bowers A."/>
        </authorList>
    </citation>
    <scope>NUCLEOTIDE SEQUENCE [LARGE SCALE GENOMIC DNA]</scope>
    <source>
        <strain evidence="3 4">AFS010695</strain>
    </source>
</reference>
<dbReference type="AlphaFoldDB" id="A0A2A8PPR6"/>
<evidence type="ECO:0000256" key="1">
    <source>
        <dbReference type="SAM" id="Coils"/>
    </source>
</evidence>
<dbReference type="PROSITE" id="PS51257">
    <property type="entry name" value="PROKAR_LIPOPROTEIN"/>
    <property type="match status" value="1"/>
</dbReference>
<dbReference type="Proteomes" id="UP000220635">
    <property type="component" value="Unassembled WGS sequence"/>
</dbReference>
<evidence type="ECO:0000256" key="2">
    <source>
        <dbReference type="SAM" id="SignalP"/>
    </source>
</evidence>
<protein>
    <recommendedName>
        <fullName evidence="5">Lipoprotein</fullName>
    </recommendedName>
</protein>
<organism evidence="3 4">
    <name type="scientific">Bacillus cereus</name>
    <dbReference type="NCBI Taxonomy" id="1396"/>
    <lineage>
        <taxon>Bacteria</taxon>
        <taxon>Bacillati</taxon>
        <taxon>Bacillota</taxon>
        <taxon>Bacilli</taxon>
        <taxon>Bacillales</taxon>
        <taxon>Bacillaceae</taxon>
        <taxon>Bacillus</taxon>
        <taxon>Bacillus cereus group</taxon>
    </lineage>
</organism>
<sequence>MKKVIIGSLLLLLVLTGCGKDQVQEDLLTYMNKDIKPLASLEEKAIKDYESVTGSNYKDDETLHEELQDVIIPEYKEFVEKLEAIKVDNSEISKIHEGYIKAANEQQSGFVTILDAIEKQDTGLIAQANDKLAKGREGMRKYQQDLNNLAKEHNVKIGE</sequence>
<evidence type="ECO:0000313" key="3">
    <source>
        <dbReference type="EMBL" id="PEV97308.1"/>
    </source>
</evidence>
<gene>
    <name evidence="3" type="ORF">CN425_23280</name>
</gene>
<evidence type="ECO:0008006" key="5">
    <source>
        <dbReference type="Google" id="ProtNLM"/>
    </source>
</evidence>